<keyword evidence="7 16" id="KW-0732">Signal</keyword>
<dbReference type="Gene3D" id="2.170.130.10">
    <property type="entry name" value="TonB-dependent receptor, plug domain"/>
    <property type="match status" value="1"/>
</dbReference>
<evidence type="ECO:0000256" key="9">
    <source>
        <dbReference type="ARBA" id="ARBA00023065"/>
    </source>
</evidence>
<evidence type="ECO:0000259" key="17">
    <source>
        <dbReference type="Pfam" id="PF00593"/>
    </source>
</evidence>
<evidence type="ECO:0000256" key="11">
    <source>
        <dbReference type="ARBA" id="ARBA00023136"/>
    </source>
</evidence>
<evidence type="ECO:0000256" key="12">
    <source>
        <dbReference type="ARBA" id="ARBA00023170"/>
    </source>
</evidence>
<evidence type="ECO:0000256" key="6">
    <source>
        <dbReference type="ARBA" id="ARBA00022692"/>
    </source>
</evidence>
<comment type="similarity">
    <text evidence="2 14 15">Belongs to the TonB-dependent receptor family.</text>
</comment>
<feature type="domain" description="TonB-dependent receptor-like beta-barrel" evidence="17">
    <location>
        <begin position="221"/>
        <end position="650"/>
    </location>
</feature>
<dbReference type="InterPro" id="IPR039426">
    <property type="entry name" value="TonB-dep_rcpt-like"/>
</dbReference>
<evidence type="ECO:0000313" key="20">
    <source>
        <dbReference type="Proteomes" id="UP001179361"/>
    </source>
</evidence>
<dbReference type="Pfam" id="PF00593">
    <property type="entry name" value="TonB_dep_Rec_b-barrel"/>
    <property type="match status" value="1"/>
</dbReference>
<evidence type="ECO:0000256" key="16">
    <source>
        <dbReference type="SAM" id="SignalP"/>
    </source>
</evidence>
<feature type="chain" id="PRO_5045325542" evidence="16">
    <location>
        <begin position="23"/>
        <end position="688"/>
    </location>
</feature>
<keyword evidence="13 14" id="KW-0998">Cell outer membrane</keyword>
<protein>
    <submittedName>
        <fullName evidence="19">TonB-dependent receptor</fullName>
    </submittedName>
</protein>
<evidence type="ECO:0000256" key="14">
    <source>
        <dbReference type="PROSITE-ProRule" id="PRU01360"/>
    </source>
</evidence>
<evidence type="ECO:0000256" key="3">
    <source>
        <dbReference type="ARBA" id="ARBA00022448"/>
    </source>
</evidence>
<dbReference type="CDD" id="cd01347">
    <property type="entry name" value="ligand_gated_channel"/>
    <property type="match status" value="1"/>
</dbReference>
<comment type="subcellular location">
    <subcellularLocation>
        <location evidence="1 14">Cell outer membrane</location>
        <topology evidence="1 14">Multi-pass membrane protein</topology>
    </subcellularLocation>
</comment>
<evidence type="ECO:0000256" key="13">
    <source>
        <dbReference type="ARBA" id="ARBA00023237"/>
    </source>
</evidence>
<evidence type="ECO:0000256" key="5">
    <source>
        <dbReference type="ARBA" id="ARBA00022496"/>
    </source>
</evidence>
<keyword evidence="5" id="KW-0410">Iron transport</keyword>
<gene>
    <name evidence="19" type="ORF">LQ564_03510</name>
</gene>
<dbReference type="InterPro" id="IPR012910">
    <property type="entry name" value="Plug_dom"/>
</dbReference>
<dbReference type="PROSITE" id="PS52016">
    <property type="entry name" value="TONB_DEPENDENT_REC_3"/>
    <property type="match status" value="1"/>
</dbReference>
<evidence type="ECO:0000256" key="10">
    <source>
        <dbReference type="ARBA" id="ARBA00023077"/>
    </source>
</evidence>
<evidence type="ECO:0000313" key="19">
    <source>
        <dbReference type="EMBL" id="MCD2515376.1"/>
    </source>
</evidence>
<proteinExistence type="inferred from homology"/>
<keyword evidence="10 15" id="KW-0798">TonB box</keyword>
<name>A0ABS8Q0U7_9BURK</name>
<keyword evidence="3 14" id="KW-0813">Transport</keyword>
<reference evidence="19" key="1">
    <citation type="submission" date="2021-11" db="EMBL/GenBank/DDBJ databases">
        <title>The complete genome of Massilia sp sp. G4R7.</title>
        <authorList>
            <person name="Liu L."/>
            <person name="Yue J."/>
            <person name="Yuan J."/>
            <person name="Yang F."/>
            <person name="Li L."/>
        </authorList>
    </citation>
    <scope>NUCLEOTIDE SEQUENCE</scope>
    <source>
        <strain evidence="19">G4R7</strain>
    </source>
</reference>
<keyword evidence="4 14" id="KW-1134">Transmembrane beta strand</keyword>
<keyword evidence="12 19" id="KW-0675">Receptor</keyword>
<sequence length="688" mass="74689">MNNTLRLSLIPALLCLHAAAFAQTQDTNTVPSVVVTGEAPDQSRKDLEAEQARTPGAVTLLDRDQIAQRNVSTTADMLRFVPGVWSASSSGSDATFLSIRGSNLDAVDYDNSGVKLLQDGLPVTAADGNNHNRFVDPLSARHIVIARGANALTYGASTLGGAIDLISPTGLDSAPLEVSVNAGSFGQRQARVTAAGASGNVDGLLSLEAKDRDGYRGHNNQQRRAAYANGGWKLSDSVRTRFYLDYVKNDEELPGVLTRDEWRRDPRQAQAAAAAGHYQWNVETARVANKTTWDIDADSSVSIGFSYETQQLYHPIVQSPFFSLLIDTEQRNAGVSLRYQQRRGAHELLAGLNYGRTEVEGANYGNDGGRRTALATLVDNDAHATEAFLMDRWQFAPGWTAVYGAQAVSSTRQIRNVTVATGALRDPAADFDSINPRAGLIYQLAPQAEVFANVSRLYEAPTTYQMDDQEAGNNQTLDAMKGVSFEVGSRGRQALGRGHWHWEAALYYARIRDEILSVDDPTAPGTSLSANVGKTIHAGVEALAGASLPLGESGAHRIEPLLNLTLNHFRFDGDRRWGDKRLPAAPRYALRAEALYRNSSGFFAGPTLDVVGKRYADFANSYEIPSYTLWGLRAGYTTKAWEVYAEARNLADKDFIARHSVTAASSPNAAILSPGEPRSVYVGARMRF</sequence>
<dbReference type="PANTHER" id="PTHR32552">
    <property type="entry name" value="FERRICHROME IRON RECEPTOR-RELATED"/>
    <property type="match status" value="1"/>
</dbReference>
<dbReference type="Proteomes" id="UP001179361">
    <property type="component" value="Unassembled WGS sequence"/>
</dbReference>
<evidence type="ECO:0000256" key="2">
    <source>
        <dbReference type="ARBA" id="ARBA00009810"/>
    </source>
</evidence>
<dbReference type="Gene3D" id="2.40.170.20">
    <property type="entry name" value="TonB-dependent receptor, beta-barrel domain"/>
    <property type="match status" value="1"/>
</dbReference>
<dbReference type="InterPro" id="IPR037066">
    <property type="entry name" value="Plug_dom_sf"/>
</dbReference>
<dbReference type="InterPro" id="IPR036942">
    <property type="entry name" value="Beta-barrel_TonB_sf"/>
</dbReference>
<dbReference type="RefSeq" id="WP_231056685.1">
    <property type="nucleotide sequence ID" value="NZ_JAJNOC010000001.1"/>
</dbReference>
<evidence type="ECO:0000256" key="7">
    <source>
        <dbReference type="ARBA" id="ARBA00022729"/>
    </source>
</evidence>
<keyword evidence="11 14" id="KW-0472">Membrane</keyword>
<keyword evidence="6 14" id="KW-0812">Transmembrane</keyword>
<organism evidence="19 20">
    <name type="scientific">Massilia phyllostachyos</name>
    <dbReference type="NCBI Taxonomy" id="2898585"/>
    <lineage>
        <taxon>Bacteria</taxon>
        <taxon>Pseudomonadati</taxon>
        <taxon>Pseudomonadota</taxon>
        <taxon>Betaproteobacteria</taxon>
        <taxon>Burkholderiales</taxon>
        <taxon>Oxalobacteraceae</taxon>
        <taxon>Telluria group</taxon>
        <taxon>Massilia</taxon>
    </lineage>
</organism>
<evidence type="ECO:0000256" key="15">
    <source>
        <dbReference type="RuleBase" id="RU003357"/>
    </source>
</evidence>
<dbReference type="EMBL" id="JAJNOC010000001">
    <property type="protein sequence ID" value="MCD2515376.1"/>
    <property type="molecule type" value="Genomic_DNA"/>
</dbReference>
<accession>A0ABS8Q0U7</accession>
<comment type="caution">
    <text evidence="19">The sequence shown here is derived from an EMBL/GenBank/DDBJ whole genome shotgun (WGS) entry which is preliminary data.</text>
</comment>
<keyword evidence="8" id="KW-0408">Iron</keyword>
<evidence type="ECO:0000256" key="8">
    <source>
        <dbReference type="ARBA" id="ARBA00023004"/>
    </source>
</evidence>
<dbReference type="InterPro" id="IPR000531">
    <property type="entry name" value="Beta-barrel_TonB"/>
</dbReference>
<feature type="domain" description="TonB-dependent receptor plug" evidence="18">
    <location>
        <begin position="51"/>
        <end position="162"/>
    </location>
</feature>
<evidence type="ECO:0000256" key="4">
    <source>
        <dbReference type="ARBA" id="ARBA00022452"/>
    </source>
</evidence>
<dbReference type="Pfam" id="PF07715">
    <property type="entry name" value="Plug"/>
    <property type="match status" value="1"/>
</dbReference>
<keyword evidence="9" id="KW-0406">Ion transport</keyword>
<keyword evidence="20" id="KW-1185">Reference proteome</keyword>
<dbReference type="PANTHER" id="PTHR32552:SF68">
    <property type="entry name" value="FERRICHROME OUTER MEMBRANE TRANSPORTER_PHAGE RECEPTOR"/>
    <property type="match status" value="1"/>
</dbReference>
<feature type="signal peptide" evidence="16">
    <location>
        <begin position="1"/>
        <end position="22"/>
    </location>
</feature>
<evidence type="ECO:0000256" key="1">
    <source>
        <dbReference type="ARBA" id="ARBA00004571"/>
    </source>
</evidence>
<dbReference type="SUPFAM" id="SSF56935">
    <property type="entry name" value="Porins"/>
    <property type="match status" value="1"/>
</dbReference>
<evidence type="ECO:0000259" key="18">
    <source>
        <dbReference type="Pfam" id="PF07715"/>
    </source>
</evidence>